<dbReference type="GO" id="GO:0046933">
    <property type="term" value="F:proton-transporting ATP synthase activity, rotational mechanism"/>
    <property type="evidence" value="ECO:0007669"/>
    <property type="project" value="TreeGrafter"/>
</dbReference>
<dbReference type="Proteomes" id="UP000320386">
    <property type="component" value="Chromosome"/>
</dbReference>
<evidence type="ECO:0000256" key="8">
    <source>
        <dbReference type="SAM" id="MobiDB-lite"/>
    </source>
</evidence>
<comment type="subcellular location">
    <subcellularLocation>
        <location evidence="1">Cytoplasm</location>
    </subcellularLocation>
</comment>
<proteinExistence type="predicted"/>
<dbReference type="GO" id="GO:0030254">
    <property type="term" value="P:protein secretion by the type III secretion system"/>
    <property type="evidence" value="ECO:0007669"/>
    <property type="project" value="InterPro"/>
</dbReference>
<dbReference type="KEGG" id="mcad:Pan265_20470"/>
<feature type="compositionally biased region" description="Low complexity" evidence="8">
    <location>
        <begin position="346"/>
        <end position="363"/>
    </location>
</feature>
<name>A0A518BYZ7_9BACT</name>
<evidence type="ECO:0000313" key="10">
    <source>
        <dbReference type="EMBL" id="QDU72184.1"/>
    </source>
</evidence>
<sequence length="464" mass="49742">MTLLAEQFRLVDEATPLELRGTVSELRGLTLRVEDLAAPIGTLTAIHPRSQTARPVLAEIIGFERSTALAMPLDDAAGIRAGDEAVALQHRPTVRVGRALLGRVIDALGRPLDGRGPVDVSATWPLRRRPDQAMTRPRIEHPLATGVRAVDAMTPLGRGQRIGVFAPPGLGKSTLLGTMARHTAADVSVIALVGERGREVKDYVESVLGPEGLARSVVVVATGDEPPPLRVRAAEAATSIAEWFRADGSDVLLIMDSVTRYCQALRQIGLAAGEPPATKGFPPSVFATLPKLLERSGRTQSGSITGIYSVLIEGDELDDPVSEACRGILDGHLLLSRKLAERGHYPPSTSSSPSAASPSTSSPKSTEVARREVIKLLASYEQVEDLLTIGRLRLGQQPRRRPRHQPQTQHRRPAPAGPQRVPGPRRLPPDPVPAPRPQPGHPAGTQRPPATRRTPQPAHPAMKD</sequence>
<feature type="compositionally biased region" description="Basic residues" evidence="8">
    <location>
        <begin position="398"/>
        <end position="413"/>
    </location>
</feature>
<dbReference type="InterPro" id="IPR000194">
    <property type="entry name" value="ATPase_F1/V1/A1_a/bsu_nucl-bd"/>
</dbReference>
<keyword evidence="2" id="KW-0813">Transport</keyword>
<keyword evidence="6" id="KW-0653">Protein transport</keyword>
<dbReference type="InterPro" id="IPR050053">
    <property type="entry name" value="ATPase_alpha/beta_chains"/>
</dbReference>
<dbReference type="NCBIfam" id="TIGR01026">
    <property type="entry name" value="fliI_yscN"/>
    <property type="match status" value="1"/>
</dbReference>
<feature type="domain" description="AAA+ ATPase" evidence="9">
    <location>
        <begin position="158"/>
        <end position="339"/>
    </location>
</feature>
<evidence type="ECO:0000256" key="6">
    <source>
        <dbReference type="ARBA" id="ARBA00022927"/>
    </source>
</evidence>
<feature type="compositionally biased region" description="Pro residues" evidence="8">
    <location>
        <begin position="425"/>
        <end position="440"/>
    </location>
</feature>
<dbReference type="GO" id="GO:0005737">
    <property type="term" value="C:cytoplasm"/>
    <property type="evidence" value="ECO:0007669"/>
    <property type="project" value="UniProtKB-SubCell"/>
</dbReference>
<feature type="region of interest" description="Disordered" evidence="8">
    <location>
        <begin position="393"/>
        <end position="464"/>
    </location>
</feature>
<dbReference type="PANTHER" id="PTHR15184">
    <property type="entry name" value="ATP SYNTHASE"/>
    <property type="match status" value="1"/>
</dbReference>
<keyword evidence="11" id="KW-1185">Reference proteome</keyword>
<evidence type="ECO:0000259" key="9">
    <source>
        <dbReference type="SMART" id="SM00382"/>
    </source>
</evidence>
<evidence type="ECO:0000256" key="4">
    <source>
        <dbReference type="ARBA" id="ARBA00022741"/>
    </source>
</evidence>
<dbReference type="GO" id="GO:0016887">
    <property type="term" value="F:ATP hydrolysis activity"/>
    <property type="evidence" value="ECO:0007669"/>
    <property type="project" value="InterPro"/>
</dbReference>
<keyword evidence="7" id="KW-1278">Translocase</keyword>
<dbReference type="Pfam" id="PF00006">
    <property type="entry name" value="ATP-synt_ab"/>
    <property type="match status" value="1"/>
</dbReference>
<accession>A0A518BYZ7</accession>
<evidence type="ECO:0000256" key="5">
    <source>
        <dbReference type="ARBA" id="ARBA00022840"/>
    </source>
</evidence>
<evidence type="ECO:0000256" key="1">
    <source>
        <dbReference type="ARBA" id="ARBA00004496"/>
    </source>
</evidence>
<feature type="region of interest" description="Disordered" evidence="8">
    <location>
        <begin position="342"/>
        <end position="367"/>
    </location>
</feature>
<keyword evidence="5" id="KW-0067">ATP-binding</keyword>
<keyword evidence="3" id="KW-0963">Cytoplasm</keyword>
<evidence type="ECO:0000313" key="11">
    <source>
        <dbReference type="Proteomes" id="UP000320386"/>
    </source>
</evidence>
<dbReference type="SUPFAM" id="SSF52540">
    <property type="entry name" value="P-loop containing nucleoside triphosphate hydrolases"/>
    <property type="match status" value="1"/>
</dbReference>
<dbReference type="InterPro" id="IPR005714">
    <property type="entry name" value="ATPase_T3SS_FliI/YscN"/>
</dbReference>
<protein>
    <submittedName>
        <fullName evidence="10">Putative ATP synthase YscN</fullName>
    </submittedName>
</protein>
<dbReference type="InterPro" id="IPR003593">
    <property type="entry name" value="AAA+_ATPase"/>
</dbReference>
<evidence type="ECO:0000256" key="3">
    <source>
        <dbReference type="ARBA" id="ARBA00022490"/>
    </source>
</evidence>
<organism evidence="10 11">
    <name type="scientific">Mucisphaera calidilacus</name>
    <dbReference type="NCBI Taxonomy" id="2527982"/>
    <lineage>
        <taxon>Bacteria</taxon>
        <taxon>Pseudomonadati</taxon>
        <taxon>Planctomycetota</taxon>
        <taxon>Phycisphaerae</taxon>
        <taxon>Phycisphaerales</taxon>
        <taxon>Phycisphaeraceae</taxon>
        <taxon>Mucisphaera</taxon>
    </lineage>
</organism>
<dbReference type="OrthoDB" id="9802718at2"/>
<dbReference type="InterPro" id="IPR027417">
    <property type="entry name" value="P-loop_NTPase"/>
</dbReference>
<evidence type="ECO:0000256" key="7">
    <source>
        <dbReference type="ARBA" id="ARBA00022967"/>
    </source>
</evidence>
<dbReference type="GO" id="GO:0030257">
    <property type="term" value="C:type III protein secretion system complex"/>
    <property type="evidence" value="ECO:0007669"/>
    <property type="project" value="InterPro"/>
</dbReference>
<gene>
    <name evidence="10" type="primary">yscN</name>
    <name evidence="10" type="ORF">Pan265_20470</name>
</gene>
<feature type="compositionally biased region" description="Low complexity" evidence="8">
    <location>
        <begin position="442"/>
        <end position="464"/>
    </location>
</feature>
<dbReference type="Gene3D" id="3.40.50.12240">
    <property type="match status" value="1"/>
</dbReference>
<evidence type="ECO:0000256" key="2">
    <source>
        <dbReference type="ARBA" id="ARBA00022448"/>
    </source>
</evidence>
<dbReference type="GO" id="GO:0005524">
    <property type="term" value="F:ATP binding"/>
    <property type="evidence" value="ECO:0007669"/>
    <property type="project" value="UniProtKB-KW"/>
</dbReference>
<dbReference type="AlphaFoldDB" id="A0A518BYZ7"/>
<keyword evidence="4" id="KW-0547">Nucleotide-binding</keyword>
<dbReference type="FunFam" id="3.40.50.12240:FF:000002">
    <property type="entry name" value="Flagellum-specific ATP synthase FliI"/>
    <property type="match status" value="1"/>
</dbReference>
<dbReference type="PANTHER" id="PTHR15184:SF9">
    <property type="entry name" value="SPI-1 TYPE 3 SECRETION SYSTEM ATPASE"/>
    <property type="match status" value="1"/>
</dbReference>
<dbReference type="EMBL" id="CP036280">
    <property type="protein sequence ID" value="QDU72184.1"/>
    <property type="molecule type" value="Genomic_DNA"/>
</dbReference>
<reference evidence="10 11" key="1">
    <citation type="submission" date="2019-02" db="EMBL/GenBank/DDBJ databases">
        <title>Deep-cultivation of Planctomycetes and their phenomic and genomic characterization uncovers novel biology.</title>
        <authorList>
            <person name="Wiegand S."/>
            <person name="Jogler M."/>
            <person name="Boedeker C."/>
            <person name="Pinto D."/>
            <person name="Vollmers J."/>
            <person name="Rivas-Marin E."/>
            <person name="Kohn T."/>
            <person name="Peeters S.H."/>
            <person name="Heuer A."/>
            <person name="Rast P."/>
            <person name="Oberbeckmann S."/>
            <person name="Bunk B."/>
            <person name="Jeske O."/>
            <person name="Meyerdierks A."/>
            <person name="Storesund J.E."/>
            <person name="Kallscheuer N."/>
            <person name="Luecker S."/>
            <person name="Lage O.M."/>
            <person name="Pohl T."/>
            <person name="Merkel B.J."/>
            <person name="Hornburger P."/>
            <person name="Mueller R.-W."/>
            <person name="Bruemmer F."/>
            <person name="Labrenz M."/>
            <person name="Spormann A.M."/>
            <person name="Op den Camp H."/>
            <person name="Overmann J."/>
            <person name="Amann R."/>
            <person name="Jetten M.S.M."/>
            <person name="Mascher T."/>
            <person name="Medema M.H."/>
            <person name="Devos D.P."/>
            <person name="Kaster A.-K."/>
            <person name="Ovreas L."/>
            <person name="Rohde M."/>
            <person name="Galperin M.Y."/>
            <person name="Jogler C."/>
        </authorList>
    </citation>
    <scope>NUCLEOTIDE SEQUENCE [LARGE SCALE GENOMIC DNA]</scope>
    <source>
        <strain evidence="10 11">Pan265</strain>
    </source>
</reference>
<dbReference type="CDD" id="cd01136">
    <property type="entry name" value="ATPase_flagellum-secretory_path_III"/>
    <property type="match status" value="1"/>
</dbReference>
<dbReference type="SMART" id="SM00382">
    <property type="entry name" value="AAA"/>
    <property type="match status" value="1"/>
</dbReference>